<dbReference type="GO" id="GO:0016887">
    <property type="term" value="F:ATP hydrolysis activity"/>
    <property type="evidence" value="ECO:0007669"/>
    <property type="project" value="InterPro"/>
</dbReference>
<sequence length="385" mass="42339">MESNPFAHAINIPPSIGIEDLNAMLRHMVELGGSDLFLMGGSQAWIQLNSRMVRITRRELSDQEIFQVLMHNDIYGANAPSRLGGKDPINTSHEFVVKDGAERTRYRFRVNAVGCLRRGRQSVTMTLRTIPTVPPTAAALGIEADILRVARGADQGLILVTGATGNGKSTLLGSLIRDQLEAVDGNRNVVTIEAPIEFVYDDVEKASSFITQMEVDKHINDFHEGVKNAMRMAPTTILIGEARDYETVSSALEASVTGHVVYSTVHTNSVPETFQRLVGVYPESLQLQARLDILQALKMVITQRLIPTVDGKRTAIREYLVLDQAIKDRLAAASNLTRESFAILREFGRPMAEDAREKFAAGVISQETLDRQLLNYDAGGDHGAS</sequence>
<name>A0AAE3KB60_9GAMM</name>
<evidence type="ECO:0000313" key="4">
    <source>
        <dbReference type="Proteomes" id="UP001205843"/>
    </source>
</evidence>
<dbReference type="Gene3D" id="3.30.450.90">
    <property type="match status" value="1"/>
</dbReference>
<evidence type="ECO:0000313" key="3">
    <source>
        <dbReference type="EMBL" id="MCP1674271.1"/>
    </source>
</evidence>
<gene>
    <name evidence="3" type="ORF">J2T57_001373</name>
</gene>
<dbReference type="PANTHER" id="PTHR30486">
    <property type="entry name" value="TWITCHING MOTILITY PROTEIN PILT"/>
    <property type="match status" value="1"/>
</dbReference>
<dbReference type="SUPFAM" id="SSF52540">
    <property type="entry name" value="P-loop containing nucleoside triphosphate hydrolases"/>
    <property type="match status" value="1"/>
</dbReference>
<evidence type="ECO:0000256" key="1">
    <source>
        <dbReference type="ARBA" id="ARBA00006611"/>
    </source>
</evidence>
<proteinExistence type="inferred from homology"/>
<reference evidence="3" key="1">
    <citation type="submission" date="2022-03" db="EMBL/GenBank/DDBJ databases">
        <title>Genomic Encyclopedia of Type Strains, Phase III (KMG-III): the genomes of soil and plant-associated and newly described type strains.</title>
        <authorList>
            <person name="Whitman W."/>
        </authorList>
    </citation>
    <scope>NUCLEOTIDE SEQUENCE</scope>
    <source>
        <strain evidence="3">ANL 6-2</strain>
    </source>
</reference>
<dbReference type="Pfam" id="PF00437">
    <property type="entry name" value="T2SSE"/>
    <property type="match status" value="1"/>
</dbReference>
<dbReference type="PANTHER" id="PTHR30486:SF6">
    <property type="entry name" value="TYPE IV PILUS RETRACTATION ATPASE PILT"/>
    <property type="match status" value="1"/>
</dbReference>
<dbReference type="RefSeq" id="WP_253476150.1">
    <property type="nucleotide sequence ID" value="NZ_JALJXV010000003.1"/>
</dbReference>
<feature type="domain" description="Bacterial type II secretion system protein E" evidence="2">
    <location>
        <begin position="104"/>
        <end position="313"/>
    </location>
</feature>
<protein>
    <submittedName>
        <fullName evidence="3">Defect-in-organelle-trafficking protein DotB</fullName>
    </submittedName>
</protein>
<dbReference type="InterPro" id="IPR050921">
    <property type="entry name" value="T4SS_GSP_E_ATPase"/>
</dbReference>
<dbReference type="AlphaFoldDB" id="A0AAE3KB60"/>
<accession>A0AAE3KB60</accession>
<organism evidence="3 4">
    <name type="scientific">Natronocella acetinitrilica</name>
    <dbReference type="NCBI Taxonomy" id="414046"/>
    <lineage>
        <taxon>Bacteria</taxon>
        <taxon>Pseudomonadati</taxon>
        <taxon>Pseudomonadota</taxon>
        <taxon>Gammaproteobacteria</taxon>
        <taxon>Chromatiales</taxon>
        <taxon>Ectothiorhodospiraceae</taxon>
        <taxon>Natronocella</taxon>
    </lineage>
</organism>
<dbReference type="InterPro" id="IPR001482">
    <property type="entry name" value="T2SS/T4SS_dom"/>
</dbReference>
<evidence type="ECO:0000259" key="2">
    <source>
        <dbReference type="Pfam" id="PF00437"/>
    </source>
</evidence>
<dbReference type="InterPro" id="IPR027417">
    <property type="entry name" value="P-loop_NTPase"/>
</dbReference>
<dbReference type="EMBL" id="JALJXV010000003">
    <property type="protein sequence ID" value="MCP1674271.1"/>
    <property type="molecule type" value="Genomic_DNA"/>
</dbReference>
<comment type="similarity">
    <text evidence="1">Belongs to the GSP E family.</text>
</comment>
<keyword evidence="4" id="KW-1185">Reference proteome</keyword>
<dbReference type="Proteomes" id="UP001205843">
    <property type="component" value="Unassembled WGS sequence"/>
</dbReference>
<comment type="caution">
    <text evidence="3">The sequence shown here is derived from an EMBL/GenBank/DDBJ whole genome shotgun (WGS) entry which is preliminary data.</text>
</comment>
<dbReference type="Gene3D" id="3.40.50.300">
    <property type="entry name" value="P-loop containing nucleotide triphosphate hydrolases"/>
    <property type="match status" value="1"/>
</dbReference>